<keyword evidence="1" id="KW-1133">Transmembrane helix</keyword>
<protein>
    <submittedName>
        <fullName evidence="2">Multidrug resistance efflux transporter family protein</fullName>
    </submittedName>
</protein>
<feature type="transmembrane region" description="Helical" evidence="1">
    <location>
        <begin position="31"/>
        <end position="52"/>
    </location>
</feature>
<gene>
    <name evidence="2" type="ORF">BUY34_00210</name>
</gene>
<feature type="transmembrane region" description="Helical" evidence="1">
    <location>
        <begin position="230"/>
        <end position="250"/>
    </location>
</feature>
<dbReference type="InterPro" id="IPR032713">
    <property type="entry name" value="EmrE"/>
</dbReference>
<dbReference type="AlphaFoldDB" id="A0A2T4LW51"/>
<dbReference type="RefSeq" id="WP_107385749.1">
    <property type="nucleotide sequence ID" value="NZ_CP126540.1"/>
</dbReference>
<evidence type="ECO:0000313" key="2">
    <source>
        <dbReference type="EMBL" id="PTF67818.1"/>
    </source>
</evidence>
<reference evidence="2 3" key="1">
    <citation type="journal article" date="2016" name="Front. Microbiol.">
        <title>Comprehensive Phylogenetic Analysis of Bovine Non-aureus Staphylococci Species Based on Whole-Genome Sequencing.</title>
        <authorList>
            <person name="Naushad S."/>
            <person name="Barkema H.W."/>
            <person name="Luby C."/>
            <person name="Condas L.A."/>
            <person name="Nobrega D.B."/>
            <person name="Carson D.A."/>
            <person name="De Buck J."/>
        </authorList>
    </citation>
    <scope>NUCLEOTIDE SEQUENCE [LARGE SCALE GENOMIC DNA]</scope>
    <source>
        <strain evidence="2 3">SNUC 3829</strain>
    </source>
</reference>
<keyword evidence="1" id="KW-0472">Membrane</keyword>
<sequence>MRAILIGILAAFFFSITFILNHAMSSKGGSWLFSASLRFIFMFPFLLMMVIWNRKGRHHIILLHIKQNFFRWLLWSSLGFVFFYVPITFVSNYSPGWLISATWQLTIICGLFTAPFFYTYIQQGQSTIKMRERIPWRSLATSSIMILGVIIVQIPHISNIELHIFLLSVIPLMIAAFCYPLGNRKMMVVVGNDLNTIERIYGMTLVTLPLWLIIFLIGVATQGLPSSNQITQTFLVAIFSGIIATTLFFYATNIVKHNQTKLAAVEATQAMEIVFTLIGEMLLLGLALPNMLSIVGIIIITLGIIIYCFLNSKINDRKIELK</sequence>
<accession>A0A2T4LW51</accession>
<evidence type="ECO:0000256" key="1">
    <source>
        <dbReference type="SAM" id="Phobius"/>
    </source>
</evidence>
<feature type="transmembrane region" description="Helical" evidence="1">
    <location>
        <begin position="200"/>
        <end position="224"/>
    </location>
</feature>
<dbReference type="EMBL" id="PYZR01000001">
    <property type="protein sequence ID" value="PTF67818.1"/>
    <property type="molecule type" value="Genomic_DNA"/>
</dbReference>
<feature type="transmembrane region" description="Helical" evidence="1">
    <location>
        <begin position="72"/>
        <end position="91"/>
    </location>
</feature>
<feature type="transmembrane region" description="Helical" evidence="1">
    <location>
        <begin position="162"/>
        <end position="179"/>
    </location>
</feature>
<comment type="caution">
    <text evidence="2">The sequence shown here is derived from an EMBL/GenBank/DDBJ whole genome shotgun (WGS) entry which is preliminary data.</text>
</comment>
<name>A0A2T4LW51_9STAP</name>
<dbReference type="Proteomes" id="UP000241208">
    <property type="component" value="Unassembled WGS sequence"/>
</dbReference>
<dbReference type="Pfam" id="PF13536">
    <property type="entry name" value="EmrE"/>
    <property type="match status" value="1"/>
</dbReference>
<dbReference type="STRING" id="29382.BZ166_06070"/>
<organism evidence="2 3">
    <name type="scientific">Staphylococcus cohnii</name>
    <dbReference type="NCBI Taxonomy" id="29382"/>
    <lineage>
        <taxon>Bacteria</taxon>
        <taxon>Bacillati</taxon>
        <taxon>Bacillota</taxon>
        <taxon>Bacilli</taxon>
        <taxon>Bacillales</taxon>
        <taxon>Staphylococcaceae</taxon>
        <taxon>Staphylococcus</taxon>
        <taxon>Staphylococcus cohnii species complex</taxon>
    </lineage>
</organism>
<proteinExistence type="predicted"/>
<keyword evidence="1" id="KW-0812">Transmembrane</keyword>
<feature type="transmembrane region" description="Helical" evidence="1">
    <location>
        <begin position="139"/>
        <end position="156"/>
    </location>
</feature>
<feature type="transmembrane region" description="Helical" evidence="1">
    <location>
        <begin position="262"/>
        <end position="285"/>
    </location>
</feature>
<evidence type="ECO:0000313" key="3">
    <source>
        <dbReference type="Proteomes" id="UP000241208"/>
    </source>
</evidence>
<feature type="transmembrane region" description="Helical" evidence="1">
    <location>
        <begin position="291"/>
        <end position="310"/>
    </location>
</feature>
<feature type="transmembrane region" description="Helical" evidence="1">
    <location>
        <begin position="97"/>
        <end position="118"/>
    </location>
</feature>